<dbReference type="PANTHER" id="PTHR24173:SF27">
    <property type="entry name" value="ANKYRIN REPEAT AND SOCS BOX PROTEIN 1"/>
    <property type="match status" value="1"/>
</dbReference>
<feature type="repeat" description="ANK" evidence="3">
    <location>
        <begin position="229"/>
        <end position="261"/>
    </location>
</feature>
<dbReference type="HOGENOM" id="CLU_379361_0_0_7"/>
<dbReference type="AlphaFoldDB" id="M1P427"/>
<feature type="repeat" description="ANK" evidence="3">
    <location>
        <begin position="409"/>
        <end position="441"/>
    </location>
</feature>
<feature type="transmembrane region" description="Helical" evidence="4">
    <location>
        <begin position="45"/>
        <end position="66"/>
    </location>
</feature>
<dbReference type="RefSeq" id="WP_015403929.1">
    <property type="nucleotide sequence ID" value="NC_020304.1"/>
</dbReference>
<dbReference type="KEGG" id="dsf:UWK_01680"/>
<dbReference type="SUPFAM" id="SSF48403">
    <property type="entry name" value="Ankyrin repeat"/>
    <property type="match status" value="2"/>
</dbReference>
<dbReference type="OrthoDB" id="5504283at2"/>
<keyword evidence="4" id="KW-0472">Membrane</keyword>
<dbReference type="InterPro" id="IPR036770">
    <property type="entry name" value="Ankyrin_rpt-contain_sf"/>
</dbReference>
<feature type="repeat" description="ANK" evidence="3">
    <location>
        <begin position="626"/>
        <end position="658"/>
    </location>
</feature>
<protein>
    <submittedName>
        <fullName evidence="5">Ankyrin repeat-containing protein</fullName>
    </submittedName>
</protein>
<dbReference type="InterPro" id="IPR002110">
    <property type="entry name" value="Ankyrin_rpt"/>
</dbReference>
<feature type="repeat" description="ANK" evidence="3">
    <location>
        <begin position="161"/>
        <end position="193"/>
    </location>
</feature>
<evidence type="ECO:0000256" key="3">
    <source>
        <dbReference type="PROSITE-ProRule" id="PRU00023"/>
    </source>
</evidence>
<sequence length="730" mass="80452">MVRVLAFRLALCEITNIKTNTDIELMGPKQLFPNLKIILIMLNQAANILNIIKFCFIFGLFLQFLLSVSPSYGENNGQRPFVWRQGRPPSPIPTLSIPRIAPQPDKLKKRNIDYLLFNGPKETSSKQQAFTPLMKVAQSGNLTGARHIIDEGASINAFTDTGVTALMLAAKNGHLEIVKLLYEHGAEINSHSFGPMANMPQKKGHPGNLNNQIFLPFQIDPKYYDSTENGFTPLTLAISYGHKDVVEFFISENADLNMKGFGASPLAVALYYGQPELAISLIQNGAELNQSKQMVGRQGDLFEQSLQRRYWDIATFFVDKGEEDLNAIAPRIAGIPLLHYYATTEDTTVIEFLCQKGADPNLVDTNGMSPILYASWKGRQQTVKLLLSLGADINSACLSDKKTMYSSAPGSTPLILAILERHFDLVKFLIKNGADIDKGDQQGITPLVHTLRKTFEDTLGLTRKVAEKNTKDCFDLADFLLNNGANINAQNNKGDSPLFDATASGSLAVMEYLITKGADVNLTNNKGQTPVIIAVSRKKIEKVRTLIKSGIADLNKKDLRGQSPLRLSMENKDVMCGTLLVSHGADVNETLGNGDPLLLRAVSHNIFDFAELLIEKGADVNATDKNGNTSLMVASEKSNLSIVKKLISHGAKINTLDNAGINAFALAKFSGDQSIIRYLEENGADTSVWEAHVLRVKYLQSTNILPKDNTPNDFHPRRVLLYMKVRKISM</sequence>
<dbReference type="EMBL" id="CP003985">
    <property type="protein sequence ID" value="AGF78238.1"/>
    <property type="molecule type" value="Genomic_DNA"/>
</dbReference>
<keyword evidence="2 3" id="KW-0040">ANK repeat</keyword>
<evidence type="ECO:0000256" key="4">
    <source>
        <dbReference type="SAM" id="Phobius"/>
    </source>
</evidence>
<dbReference type="Gene3D" id="1.25.40.20">
    <property type="entry name" value="Ankyrin repeat-containing domain"/>
    <property type="match status" value="4"/>
</dbReference>
<name>M1P427_DESSD</name>
<dbReference type="STRING" id="1167006.UWK_01680"/>
<dbReference type="Pfam" id="PF00023">
    <property type="entry name" value="Ank"/>
    <property type="match status" value="1"/>
</dbReference>
<organism evidence="5 6">
    <name type="scientific">Desulfocapsa sulfexigens (strain DSM 10523 / SB164P1)</name>
    <dbReference type="NCBI Taxonomy" id="1167006"/>
    <lineage>
        <taxon>Bacteria</taxon>
        <taxon>Pseudomonadati</taxon>
        <taxon>Thermodesulfobacteriota</taxon>
        <taxon>Desulfobulbia</taxon>
        <taxon>Desulfobulbales</taxon>
        <taxon>Desulfocapsaceae</taxon>
        <taxon>Desulfocapsa</taxon>
    </lineage>
</organism>
<dbReference type="PATRIC" id="fig|1167006.5.peg.1855"/>
<feature type="repeat" description="ANK" evidence="3">
    <location>
        <begin position="366"/>
        <end position="394"/>
    </location>
</feature>
<evidence type="ECO:0000256" key="2">
    <source>
        <dbReference type="ARBA" id="ARBA00023043"/>
    </source>
</evidence>
<feature type="repeat" description="ANK" evidence="3">
    <location>
        <begin position="493"/>
        <end position="525"/>
    </location>
</feature>
<reference evidence="6" key="1">
    <citation type="journal article" date="2013" name="Stand. Genomic Sci.">
        <title>Complete genome sequence of Desulfocapsa sulfexigens, a marine deltaproteobacterium specialized in disproportionating inorganic sulfur compounds.</title>
        <authorList>
            <person name="Finster K.W."/>
            <person name="Kjeldsen K.U."/>
            <person name="Kube M."/>
            <person name="Reinhardt R."/>
            <person name="Mussmann M."/>
            <person name="Amann R."/>
            <person name="Schreiber L."/>
        </authorList>
    </citation>
    <scope>NUCLEOTIDE SEQUENCE [LARGE SCALE GENOMIC DNA]</scope>
    <source>
        <strain evidence="6">DSM 10523 / SB164P1</strain>
    </source>
</reference>
<gene>
    <name evidence="5" type="ordered locus">UWK_01680</name>
</gene>
<dbReference type="Proteomes" id="UP000011721">
    <property type="component" value="Chromosome"/>
</dbReference>
<evidence type="ECO:0000313" key="5">
    <source>
        <dbReference type="EMBL" id="AGF78238.1"/>
    </source>
</evidence>
<evidence type="ECO:0000256" key="1">
    <source>
        <dbReference type="ARBA" id="ARBA00022737"/>
    </source>
</evidence>
<evidence type="ECO:0000313" key="6">
    <source>
        <dbReference type="Proteomes" id="UP000011721"/>
    </source>
</evidence>
<feature type="repeat" description="ANK" evidence="3">
    <location>
        <begin position="128"/>
        <end position="160"/>
    </location>
</feature>
<feature type="repeat" description="ANK" evidence="3">
    <location>
        <begin position="333"/>
        <end position="365"/>
    </location>
</feature>
<dbReference type="PROSITE" id="PS50088">
    <property type="entry name" value="ANK_REPEAT"/>
    <property type="match status" value="10"/>
</dbReference>
<feature type="repeat" description="ANK" evidence="3">
    <location>
        <begin position="261"/>
        <end position="293"/>
    </location>
</feature>
<accession>M1P427</accession>
<keyword evidence="1" id="KW-0677">Repeat</keyword>
<dbReference type="PANTHER" id="PTHR24173">
    <property type="entry name" value="ANKYRIN REPEAT CONTAINING"/>
    <property type="match status" value="1"/>
</dbReference>
<keyword evidence="4" id="KW-1133">Transmembrane helix</keyword>
<dbReference type="PRINTS" id="PR01415">
    <property type="entry name" value="ANKYRIN"/>
</dbReference>
<dbReference type="SMART" id="SM00248">
    <property type="entry name" value="ANK"/>
    <property type="match status" value="14"/>
</dbReference>
<keyword evidence="4" id="KW-0812">Transmembrane</keyword>
<keyword evidence="6" id="KW-1185">Reference proteome</keyword>
<feature type="repeat" description="ANK" evidence="3">
    <location>
        <begin position="593"/>
        <end position="625"/>
    </location>
</feature>
<dbReference type="PROSITE" id="PS50297">
    <property type="entry name" value="ANK_REP_REGION"/>
    <property type="match status" value="8"/>
</dbReference>
<proteinExistence type="predicted"/>
<dbReference type="eggNOG" id="COG0666">
    <property type="taxonomic scope" value="Bacteria"/>
</dbReference>
<dbReference type="Pfam" id="PF12796">
    <property type="entry name" value="Ank_2"/>
    <property type="match status" value="5"/>
</dbReference>